<feature type="domain" description="DUF3071" evidence="2">
    <location>
        <begin position="1"/>
        <end position="167"/>
    </location>
</feature>
<feature type="compositionally biased region" description="Basic and acidic residues" evidence="1">
    <location>
        <begin position="291"/>
        <end position="300"/>
    </location>
</feature>
<comment type="caution">
    <text evidence="3">The sequence shown here is derived from an EMBL/GenBank/DDBJ whole genome shotgun (WGS) entry which is preliminary data.</text>
</comment>
<evidence type="ECO:0000313" key="3">
    <source>
        <dbReference type="EMBL" id="RKR74032.1"/>
    </source>
</evidence>
<dbReference type="Proteomes" id="UP000280008">
    <property type="component" value="Unassembled WGS sequence"/>
</dbReference>
<sequence length="411" mass="43762">MQDLKVIGVESGALLVATDAGSEFRLPVTLSLQSQLRQANPELRPAQAASAARVTPREIQASIRAGKTAEEVAAATGAEIDYVRRFEGPVLDERGFLLESARSVQVSVVGADGATAETSRFGDVIDARLDRADATDRDWTSYKDEAGWVVHVTYTASEVEREASWRFEPKKQALAPLDGDAHTLSRQDGSKTTLVPRLRAVGSTGPIDLTDAPLIGSAPAQPDESGRFDSGAFELAPEAPETVIPEPPVPFDRTRDGRSAASFAAMNRAPEAATDHNQTADLLEALRRRRGEREAARFDPEADDASGPSAADSRAAHPSTGSLRVIEVPLPALDDLGEDDGVVDDTRDGAEPPRATKPIATHPTANRARPTSPSEGAPEPARAKSRARKGRASMPSWDEIVFGARSDDDPA</sequence>
<feature type="region of interest" description="Disordered" evidence="1">
    <location>
        <begin position="178"/>
        <end position="231"/>
    </location>
</feature>
<dbReference type="AlphaFoldDB" id="A0A495IDH9"/>
<gene>
    <name evidence="3" type="ORF">C8E83_1134</name>
</gene>
<organism evidence="3 4">
    <name type="scientific">Frondihabitans australicus</name>
    <dbReference type="NCBI Taxonomy" id="386892"/>
    <lineage>
        <taxon>Bacteria</taxon>
        <taxon>Bacillati</taxon>
        <taxon>Actinomycetota</taxon>
        <taxon>Actinomycetes</taxon>
        <taxon>Micrococcales</taxon>
        <taxon>Microbacteriaceae</taxon>
        <taxon>Frondihabitans</taxon>
    </lineage>
</organism>
<keyword evidence="4" id="KW-1185">Reference proteome</keyword>
<dbReference type="RefSeq" id="WP_121371762.1">
    <property type="nucleotide sequence ID" value="NZ_RBKS01000001.1"/>
</dbReference>
<feature type="region of interest" description="Disordered" evidence="1">
    <location>
        <begin position="291"/>
        <end position="411"/>
    </location>
</feature>
<feature type="compositionally biased region" description="Basic and acidic residues" evidence="1">
    <location>
        <begin position="179"/>
        <end position="189"/>
    </location>
</feature>
<dbReference type="OrthoDB" id="5180791at2"/>
<dbReference type="InterPro" id="IPR021421">
    <property type="entry name" value="DUF3071"/>
</dbReference>
<dbReference type="NCBIfam" id="NF040712">
    <property type="entry name" value="SepH"/>
    <property type="match status" value="1"/>
</dbReference>
<evidence type="ECO:0000313" key="4">
    <source>
        <dbReference type="Proteomes" id="UP000280008"/>
    </source>
</evidence>
<proteinExistence type="predicted"/>
<accession>A0A495IDH9</accession>
<name>A0A495IDH9_9MICO</name>
<feature type="region of interest" description="Disordered" evidence="1">
    <location>
        <begin position="237"/>
        <end position="256"/>
    </location>
</feature>
<protein>
    <recommendedName>
        <fullName evidence="2">DUF3071 domain-containing protein</fullName>
    </recommendedName>
</protein>
<dbReference type="EMBL" id="RBKS01000001">
    <property type="protein sequence ID" value="RKR74032.1"/>
    <property type="molecule type" value="Genomic_DNA"/>
</dbReference>
<evidence type="ECO:0000256" key="1">
    <source>
        <dbReference type="SAM" id="MobiDB-lite"/>
    </source>
</evidence>
<evidence type="ECO:0000259" key="2">
    <source>
        <dbReference type="Pfam" id="PF11268"/>
    </source>
</evidence>
<reference evidence="3 4" key="1">
    <citation type="submission" date="2018-10" db="EMBL/GenBank/DDBJ databases">
        <title>Sequencing the genomes of 1000 actinobacteria strains.</title>
        <authorList>
            <person name="Klenk H.-P."/>
        </authorList>
    </citation>
    <scope>NUCLEOTIDE SEQUENCE [LARGE SCALE GENOMIC DNA]</scope>
    <source>
        <strain evidence="3 4">DSM 17894</strain>
    </source>
</reference>
<dbReference type="Pfam" id="PF11268">
    <property type="entry name" value="DUF3071"/>
    <property type="match status" value="1"/>
</dbReference>
<dbReference type="InterPro" id="IPR047682">
    <property type="entry name" value="SepH-like"/>
</dbReference>